<evidence type="ECO:0000313" key="2">
    <source>
        <dbReference type="EMBL" id="QHE61572.1"/>
    </source>
</evidence>
<sequence length="178" mass="20107">MIYVIRHGQTDWNKEGRLQGRRGLPLNEEGVRQAENLKQQLSHISFDYVFSSPQKRAQETAEITTGVACITDSRLDVYDLGEADGLFKREVKMDGPLPDSASYSGVEDPMEFMKRIKHFMTELETLHGKEDKNILISGHRCTTGAIGSFFNGIPDDQNIVKLSSDNGEYKQYGFTARK</sequence>
<evidence type="ECO:0000256" key="1">
    <source>
        <dbReference type="PIRSR" id="PIRSR613078-2"/>
    </source>
</evidence>
<evidence type="ECO:0000313" key="3">
    <source>
        <dbReference type="Proteomes" id="UP000465062"/>
    </source>
</evidence>
<dbReference type="PIRSF" id="PIRSF000709">
    <property type="entry name" value="6PFK_2-Ptase"/>
    <property type="match status" value="1"/>
</dbReference>
<feature type="binding site" evidence="1">
    <location>
        <begin position="6"/>
        <end position="13"/>
    </location>
    <ligand>
        <name>substrate</name>
    </ligand>
</feature>
<dbReference type="Proteomes" id="UP000465062">
    <property type="component" value="Chromosome"/>
</dbReference>
<protein>
    <submittedName>
        <fullName evidence="2">Histidine phosphatase family protein</fullName>
    </submittedName>
</protein>
<feature type="binding site" evidence="1">
    <location>
        <position position="56"/>
    </location>
    <ligand>
        <name>substrate</name>
    </ligand>
</feature>
<dbReference type="Gene3D" id="3.40.50.1240">
    <property type="entry name" value="Phosphoglycerate mutase-like"/>
    <property type="match status" value="1"/>
</dbReference>
<reference evidence="2 3" key="1">
    <citation type="submission" date="2019-06" db="EMBL/GenBank/DDBJ databases">
        <title>An operon consisting of a P-type ATPase gene and a transcriptional regular gene given the different cadmium resistance in Bacillus vietamensis 151-6 and Bacillus marisflavi 151-25.</title>
        <authorList>
            <person name="Yu X."/>
        </authorList>
    </citation>
    <scope>NUCLEOTIDE SEQUENCE [LARGE SCALE GENOMIC DNA]</scope>
    <source>
        <strain evidence="2 3">151-6</strain>
    </source>
</reference>
<dbReference type="Pfam" id="PF00300">
    <property type="entry name" value="His_Phos_1"/>
    <property type="match status" value="1"/>
</dbReference>
<gene>
    <name evidence="2" type="ORF">FHE72_11485</name>
</gene>
<dbReference type="InterPro" id="IPR050275">
    <property type="entry name" value="PGM_Phosphatase"/>
</dbReference>
<organism evidence="2 3">
    <name type="scientific">Rossellomorea vietnamensis</name>
    <dbReference type="NCBI Taxonomy" id="218284"/>
    <lineage>
        <taxon>Bacteria</taxon>
        <taxon>Bacillati</taxon>
        <taxon>Bacillota</taxon>
        <taxon>Bacilli</taxon>
        <taxon>Bacillales</taxon>
        <taxon>Bacillaceae</taxon>
        <taxon>Rossellomorea</taxon>
    </lineage>
</organism>
<dbReference type="GeneID" id="77236313"/>
<dbReference type="InterPro" id="IPR001345">
    <property type="entry name" value="PG/BPGM_mutase_AS"/>
</dbReference>
<dbReference type="KEGG" id="bvq:FHE72_11485"/>
<dbReference type="SUPFAM" id="SSF53254">
    <property type="entry name" value="Phosphoglycerate mutase-like"/>
    <property type="match status" value="1"/>
</dbReference>
<dbReference type="InterPro" id="IPR013078">
    <property type="entry name" value="His_Pase_superF_clade-1"/>
</dbReference>
<name>A0A6I6URU7_9BACI</name>
<accession>A0A6I6URU7</accession>
<dbReference type="RefSeq" id="WP_034759498.1">
    <property type="nucleotide sequence ID" value="NZ_CCDN010000001.1"/>
</dbReference>
<proteinExistence type="predicted"/>
<dbReference type="PROSITE" id="PS00175">
    <property type="entry name" value="PG_MUTASE"/>
    <property type="match status" value="1"/>
</dbReference>
<dbReference type="InterPro" id="IPR029033">
    <property type="entry name" value="His_PPase_superfam"/>
</dbReference>
<dbReference type="SMART" id="SM00855">
    <property type="entry name" value="PGAM"/>
    <property type="match status" value="1"/>
</dbReference>
<dbReference type="GO" id="GO:0016791">
    <property type="term" value="F:phosphatase activity"/>
    <property type="evidence" value="ECO:0007669"/>
    <property type="project" value="TreeGrafter"/>
</dbReference>
<dbReference type="PANTHER" id="PTHR48100">
    <property type="entry name" value="BROAD-SPECIFICITY PHOSPHATASE YOR283W-RELATED"/>
    <property type="match status" value="1"/>
</dbReference>
<dbReference type="CDD" id="cd07067">
    <property type="entry name" value="HP_PGM_like"/>
    <property type="match status" value="1"/>
</dbReference>
<dbReference type="AlphaFoldDB" id="A0A6I6URU7"/>
<dbReference type="EMBL" id="CP047394">
    <property type="protein sequence ID" value="QHE61572.1"/>
    <property type="molecule type" value="Genomic_DNA"/>
</dbReference>